<keyword evidence="1" id="KW-1133">Transmembrane helix</keyword>
<feature type="transmembrane region" description="Helical" evidence="1">
    <location>
        <begin position="211"/>
        <end position="232"/>
    </location>
</feature>
<evidence type="ECO:0000313" key="4">
    <source>
        <dbReference type="Proteomes" id="UP000008460"/>
    </source>
</evidence>
<reference evidence="3 4" key="1">
    <citation type="submission" date="2011-04" db="EMBL/GenBank/DDBJ databases">
        <title>Complete sequence of Cellulomonas fimi ATCC 484.</title>
        <authorList>
            <consortium name="US DOE Joint Genome Institute"/>
            <person name="Lucas S."/>
            <person name="Han J."/>
            <person name="Lapidus A."/>
            <person name="Cheng J.-F."/>
            <person name="Goodwin L."/>
            <person name="Pitluck S."/>
            <person name="Peters L."/>
            <person name="Chertkov O."/>
            <person name="Detter J.C."/>
            <person name="Han C."/>
            <person name="Tapia R."/>
            <person name="Land M."/>
            <person name="Hauser L."/>
            <person name="Kyrpides N."/>
            <person name="Ivanova N."/>
            <person name="Ovchinnikova G."/>
            <person name="Pagani I."/>
            <person name="Mead D."/>
            <person name="Brumm P."/>
            <person name="Woyke T."/>
        </authorList>
    </citation>
    <scope>NUCLEOTIDE SEQUENCE [LARGE SCALE GENOMIC DNA]</scope>
    <source>
        <strain evidence="4">ATCC 484 / DSM 20113 / JCM 1341 / NBRC 15513 / NCIMB 8980 / NCTC 7547</strain>
    </source>
</reference>
<proteinExistence type="predicted"/>
<evidence type="ECO:0000256" key="2">
    <source>
        <dbReference type="SAM" id="SignalP"/>
    </source>
</evidence>
<dbReference type="eggNOG" id="COG2304">
    <property type="taxonomic scope" value="Bacteria"/>
</dbReference>
<evidence type="ECO:0000256" key="1">
    <source>
        <dbReference type="SAM" id="Phobius"/>
    </source>
</evidence>
<keyword evidence="2" id="KW-0732">Signal</keyword>
<dbReference type="AlphaFoldDB" id="F4GZF4"/>
<sequence>MSKILRACATALLAAVALLGAPAVAQAVVVPSPEPTVTAPDPEPSGPQYGCLGDTDEYGAPLPCDLTVSILTPFCDNDVPKLRYAVDPVGTPNDTVTITWVNPGGASIVQSGLPLTGTVLWPGAVVGPDGKGADWPGWTQLADGSWVEGDEFDWVRPSVTVNFAVNPEVSMAVAYPPSSPVCVTDPPGEEVLAAPVSNQVLSATGSEVGPLLWAGAALLVVGVGTVAAVTLVRRRHEAA</sequence>
<dbReference type="STRING" id="590998.Celf_0735"/>
<keyword evidence="4" id="KW-1185">Reference proteome</keyword>
<dbReference type="Proteomes" id="UP000008460">
    <property type="component" value="Chromosome"/>
</dbReference>
<dbReference type="RefSeq" id="WP_013769904.1">
    <property type="nucleotide sequence ID" value="NC_015514.1"/>
</dbReference>
<dbReference type="EMBL" id="CP002666">
    <property type="protein sequence ID" value="AEE44875.1"/>
    <property type="molecule type" value="Genomic_DNA"/>
</dbReference>
<accession>F4GZF4</accession>
<keyword evidence="1" id="KW-0472">Membrane</keyword>
<keyword evidence="1" id="KW-0812">Transmembrane</keyword>
<evidence type="ECO:0000313" key="3">
    <source>
        <dbReference type="EMBL" id="AEE44875.1"/>
    </source>
</evidence>
<gene>
    <name evidence="3" type="ordered locus">Celf_0735</name>
</gene>
<protein>
    <submittedName>
        <fullName evidence="3">LPXTG-motif cell wall anchor domain protein</fullName>
    </submittedName>
</protein>
<feature type="chain" id="PRO_5003310765" evidence="2">
    <location>
        <begin position="28"/>
        <end position="239"/>
    </location>
</feature>
<dbReference type="KEGG" id="cfi:Celf_0735"/>
<organism evidence="3 4">
    <name type="scientific">Cellulomonas fimi (strain ATCC 484 / DSM 20113 / JCM 1341 / CCUG 24087 / LMG 16345 / NBRC 15513 / NCIMB 8980 / NCTC 7547 / NRS-133)</name>
    <dbReference type="NCBI Taxonomy" id="590998"/>
    <lineage>
        <taxon>Bacteria</taxon>
        <taxon>Bacillati</taxon>
        <taxon>Actinomycetota</taxon>
        <taxon>Actinomycetes</taxon>
        <taxon>Micrococcales</taxon>
        <taxon>Cellulomonadaceae</taxon>
        <taxon>Cellulomonas</taxon>
    </lineage>
</organism>
<name>F4GZF4_CELFA</name>
<feature type="signal peptide" evidence="2">
    <location>
        <begin position="1"/>
        <end position="27"/>
    </location>
</feature>
<dbReference type="HOGENOM" id="CLU_101289_0_0_11"/>